<reference evidence="1" key="1">
    <citation type="submission" date="2021-12" db="EMBL/GenBank/DDBJ databases">
        <title>Black yeast isolated from Biological Soil Crust.</title>
        <authorList>
            <person name="Kurbessoian T."/>
        </authorList>
    </citation>
    <scope>NUCLEOTIDE SEQUENCE</scope>
    <source>
        <strain evidence="1">CCFEE 5208</strain>
    </source>
</reference>
<comment type="caution">
    <text evidence="1">The sequence shown here is derived from an EMBL/GenBank/DDBJ whole genome shotgun (WGS) entry which is preliminary data.</text>
</comment>
<dbReference type="EC" id="2.4.1.2" evidence="1"/>
<dbReference type="InterPro" id="IPR036812">
    <property type="entry name" value="NAD(P)_OxRdtase_dom_sf"/>
</dbReference>
<sequence>MTIGKPGTLAARIHTVDEVGKPLEIFQSHKVVYIDSARLYGSGTTEKMLGDTDYIRRGLVMDTKLYPSAKNALSPPEVRYWLTPEDIRSGFFDGPLQLLRIRESRFGSTSIDRWTDEAVRLHRAGSRELWACARSAPYSLRGMNHSSTEVYRSPQI</sequence>
<evidence type="ECO:0000313" key="2">
    <source>
        <dbReference type="Proteomes" id="UP001168146"/>
    </source>
</evidence>
<organism evidence="1 2">
    <name type="scientific">Friedmanniomyces endolithicus</name>
    <dbReference type="NCBI Taxonomy" id="329885"/>
    <lineage>
        <taxon>Eukaryota</taxon>
        <taxon>Fungi</taxon>
        <taxon>Dikarya</taxon>
        <taxon>Ascomycota</taxon>
        <taxon>Pezizomycotina</taxon>
        <taxon>Dothideomycetes</taxon>
        <taxon>Dothideomycetidae</taxon>
        <taxon>Mycosphaerellales</taxon>
        <taxon>Teratosphaeriaceae</taxon>
        <taxon>Friedmanniomyces</taxon>
    </lineage>
</organism>
<keyword evidence="1" id="KW-0328">Glycosyltransferase</keyword>
<name>A0AAN6J746_9PEZI</name>
<keyword evidence="1" id="KW-0808">Transferase</keyword>
<protein>
    <submittedName>
        <fullName evidence="1">Mannosyltransferase</fullName>
        <ecNumber evidence="1">2.4.1.2</ecNumber>
    </submittedName>
</protein>
<dbReference type="AlphaFoldDB" id="A0AAN6J746"/>
<dbReference type="GO" id="GO:0050103">
    <property type="term" value="F:dextrin dextranase activity"/>
    <property type="evidence" value="ECO:0007669"/>
    <property type="project" value="UniProtKB-EC"/>
</dbReference>
<dbReference type="SUPFAM" id="SSF51430">
    <property type="entry name" value="NAD(P)-linked oxidoreductase"/>
    <property type="match status" value="1"/>
</dbReference>
<accession>A0AAN6J746</accession>
<dbReference type="EMBL" id="JASUXU010000034">
    <property type="protein sequence ID" value="KAK0318870.1"/>
    <property type="molecule type" value="Genomic_DNA"/>
</dbReference>
<dbReference type="Proteomes" id="UP001168146">
    <property type="component" value="Unassembled WGS sequence"/>
</dbReference>
<gene>
    <name evidence="1" type="primary">ALG9_1</name>
    <name evidence="1" type="ORF">LTR82_010292</name>
</gene>
<proteinExistence type="predicted"/>
<evidence type="ECO:0000313" key="1">
    <source>
        <dbReference type="EMBL" id="KAK0318870.1"/>
    </source>
</evidence>